<proteinExistence type="predicted"/>
<evidence type="ECO:0000313" key="1">
    <source>
        <dbReference type="EMBL" id="CAF4807941.1"/>
    </source>
</evidence>
<sequence>MSMPISHYDNNNQHEDYANTMNTTVEQSFDLSMVANDIPYYDLPAGLLCLLVK</sequence>
<name>A0A821PQY2_9BILA</name>
<feature type="non-terminal residue" evidence="1">
    <location>
        <position position="53"/>
    </location>
</feature>
<protein>
    <submittedName>
        <fullName evidence="1">Uncharacterized protein</fullName>
    </submittedName>
</protein>
<organism evidence="1 2">
    <name type="scientific">Rotaria socialis</name>
    <dbReference type="NCBI Taxonomy" id="392032"/>
    <lineage>
        <taxon>Eukaryota</taxon>
        <taxon>Metazoa</taxon>
        <taxon>Spiralia</taxon>
        <taxon>Gnathifera</taxon>
        <taxon>Rotifera</taxon>
        <taxon>Eurotatoria</taxon>
        <taxon>Bdelloidea</taxon>
        <taxon>Philodinida</taxon>
        <taxon>Philodinidae</taxon>
        <taxon>Rotaria</taxon>
    </lineage>
</organism>
<dbReference type="AlphaFoldDB" id="A0A821PQY2"/>
<dbReference type="EMBL" id="CAJOBP010049853">
    <property type="protein sequence ID" value="CAF4807941.1"/>
    <property type="molecule type" value="Genomic_DNA"/>
</dbReference>
<keyword evidence="2" id="KW-1185">Reference proteome</keyword>
<reference evidence="1" key="1">
    <citation type="submission" date="2021-02" db="EMBL/GenBank/DDBJ databases">
        <authorList>
            <person name="Nowell W R."/>
        </authorList>
    </citation>
    <scope>NUCLEOTIDE SEQUENCE</scope>
</reference>
<comment type="caution">
    <text evidence="1">The sequence shown here is derived from an EMBL/GenBank/DDBJ whole genome shotgun (WGS) entry which is preliminary data.</text>
</comment>
<gene>
    <name evidence="1" type="ORF">UJA718_LOCUS41591</name>
</gene>
<accession>A0A821PQY2</accession>
<dbReference type="Proteomes" id="UP000663873">
    <property type="component" value="Unassembled WGS sequence"/>
</dbReference>
<evidence type="ECO:0000313" key="2">
    <source>
        <dbReference type="Proteomes" id="UP000663873"/>
    </source>
</evidence>